<feature type="region of interest" description="Disordered" evidence="1">
    <location>
        <begin position="101"/>
        <end position="124"/>
    </location>
</feature>
<feature type="compositionally biased region" description="Low complexity" evidence="1">
    <location>
        <begin position="637"/>
        <end position="672"/>
    </location>
</feature>
<dbReference type="RefSeq" id="XP_001729132.1">
    <property type="nucleotide sequence ID" value="XM_001729080.1"/>
</dbReference>
<feature type="compositionally biased region" description="Polar residues" evidence="1">
    <location>
        <begin position="749"/>
        <end position="801"/>
    </location>
</feature>
<feature type="domain" description="ARID" evidence="2">
    <location>
        <begin position="355"/>
        <end position="473"/>
    </location>
</feature>
<feature type="compositionally biased region" description="Polar residues" evidence="1">
    <location>
        <begin position="706"/>
        <end position="723"/>
    </location>
</feature>
<feature type="compositionally biased region" description="Low complexity" evidence="1">
    <location>
        <begin position="312"/>
        <end position="333"/>
    </location>
</feature>
<reference evidence="3 4" key="1">
    <citation type="journal article" date="2007" name="Proc. Natl. Acad. Sci. U.S.A.">
        <title>Dandruff-associated Malassezia genomes reveal convergent and divergent virulence traits shared with plant and human fungal pathogens.</title>
        <authorList>
            <person name="Xu J."/>
            <person name="Saunders C.W."/>
            <person name="Hu P."/>
            <person name="Grant R.A."/>
            <person name="Boekhout T."/>
            <person name="Kuramae E.E."/>
            <person name="Kronstad J.W."/>
            <person name="Deangelis Y.M."/>
            <person name="Reeder N.L."/>
            <person name="Johnstone K.R."/>
            <person name="Leland M."/>
            <person name="Fieno A.M."/>
            <person name="Begley W.M."/>
            <person name="Sun Y."/>
            <person name="Lacey M.P."/>
            <person name="Chaudhary T."/>
            <person name="Keough T."/>
            <person name="Chu L."/>
            <person name="Sears R."/>
            <person name="Yuan B."/>
            <person name="Dawson T.L.Jr."/>
        </authorList>
    </citation>
    <scope>NUCLEOTIDE SEQUENCE [LARGE SCALE GENOMIC DNA]</scope>
    <source>
        <strain evidence="4">ATCC MYA-4612 / CBS 7966</strain>
    </source>
</reference>
<dbReference type="GeneID" id="5853438"/>
<feature type="region of interest" description="Disordered" evidence="1">
    <location>
        <begin position="234"/>
        <end position="355"/>
    </location>
</feature>
<dbReference type="Gene3D" id="1.10.150.60">
    <property type="entry name" value="ARID DNA-binding domain"/>
    <property type="match status" value="1"/>
</dbReference>
<dbReference type="CDD" id="cd22541">
    <property type="entry name" value="SP5_N"/>
    <property type="match status" value="1"/>
</dbReference>
<dbReference type="SUPFAM" id="SSF46774">
    <property type="entry name" value="ARID-like"/>
    <property type="match status" value="1"/>
</dbReference>
<comment type="caution">
    <text evidence="3">The sequence shown here is derived from an EMBL/GenBank/DDBJ whole genome shotgun (WGS) entry which is preliminary data.</text>
</comment>
<feature type="compositionally biased region" description="Polar residues" evidence="1">
    <location>
        <begin position="518"/>
        <end position="539"/>
    </location>
</feature>
<dbReference type="InParanoid" id="A8QA40"/>
<feature type="region of interest" description="Disordered" evidence="1">
    <location>
        <begin position="480"/>
        <end position="539"/>
    </location>
</feature>
<evidence type="ECO:0000259" key="2">
    <source>
        <dbReference type="PROSITE" id="PS51011"/>
    </source>
</evidence>
<feature type="compositionally biased region" description="Low complexity" evidence="1">
    <location>
        <begin position="680"/>
        <end position="700"/>
    </location>
</feature>
<dbReference type="VEuPathDB" id="FungiDB:MGL_3599"/>
<sequence length="1389" mass="151958">MQQQQEQQLQQTSYTSPYQQQQQQKVQQFMINQTQSSHMQQQSFQEQSQTPSTSVPQLESLQLQAQTELQQKQLLDNTLSTQPQQPQVQPVLAPQQQTGFGVAPTLSDTPPAQPLPMPHTSRQSATPTQAISSAQMLQLLQTNMSVLQRQWTITNAQPDGPNKVAALQYLTLQMRRLMNTQESILQTARDPNKQTEVTRDANSAHMRLTTSSPLVSAPAASSQIPMSTLMPMHVTQQSQNSSPVMPPSQSTSHAASFRSSMTPGPNPTFQPSVNMMHTPDPKPDPNHSVSLSFQNHNAGEPTPQLMPPQSDSQSITSLPQSQQPSSLTQVQSQAPPQPQTKSTPMSAQQTTIPVNPVPRDFVSTVYLFLAQRGVALPPDWSSPFVGPAANGRPGEVRSIDMQSLFAKVISYGGSEQIFSMPNGWAFLAQQLNLAVEPSNNTGSLNAIPTPSEVPGRLAAYYTQRLSLFERSWIASQRRNVSDSSCSGTVMPDRPGSDLHGNLAPRATSNRESVPPDSRSLNGAGSPSSAQIGMSATTVGGSPSMPIQNHPFGHLEPNQVHMAIGQHLNQLQALVSAGQLTPQMAMARYSAIQQALQAYNNERVVNSNSTNPAYNLQSPSSVTLPATPGTTLSQSSPKVSYQPQQHYQQQKPVQLSHQEQPPKQPTQQPYQPQLQPPQQPDPKVQPLSQQVPPQSQPQGQPSLPPQYQTHWSQPQELPSNMPNTQIPSVLQTAVLPVSSVPPSERILNAHLSNGPTSLDKSSSNSGSQVPQQHAKSDTSSHSGATRSTQTHKPAASKNSLPLLSTPPKHPALGRAQSEAPTESPDVIHSSPTHKVSAYVTDMHSRSQGRTSMDTIVPNKYKIEYLPSEVKLHTYGGRDLDKMDHELAPRLAEHARALSVKELGMVDIFGLTMSLQSGMSFEVAYALNTLLILSAGVDAPANYQFPLAPCEDLLDVLLDLLEQVMPPDSIESSVEYMDERDMLTYCDAVDMALQDEGEVRKWRRQSVSLSEEHAADQRVAVAQAIVTIFRNLAIMPDNMLFLSTHQRFMPMIASISRSILHDKRWGRYANATNSMFSLRELLDIEKDLLTILLGVSGESFDLTRFSVDSTVALVDMLRFFILDALEFESRQGASPMALERIGSLSSKSASSAWSTTSSSIVSFGASDLAQSLFLFYQAPHHAFLALQALSRLSLPDHNRELLARQVPAYIQVQLIHKLVAFLPVSSADFRRLASFTRLEYTETVAFCLYNVVYLAPPSVKVTIRDRLGITGTLFRAAKHLLLSGKDYTQNPYNVLSRRLIETMRLLSDGKDYFGVPPLLGMNWPLEEASTAPSTGQDAVSLSPSPSMTSRSPPPSCSRAGVLCGQDDKIIEVLVRTANLDASLTSELLALV</sequence>
<dbReference type="PROSITE" id="PS51011">
    <property type="entry name" value="ARID"/>
    <property type="match status" value="1"/>
</dbReference>
<feature type="region of interest" description="Disordered" evidence="1">
    <location>
        <begin position="745"/>
        <end position="832"/>
    </location>
</feature>
<evidence type="ECO:0000313" key="3">
    <source>
        <dbReference type="EMBL" id="EDP41918.1"/>
    </source>
</evidence>
<accession>A8QA40</accession>
<feature type="compositionally biased region" description="Polar residues" evidence="1">
    <location>
        <begin position="339"/>
        <end position="353"/>
    </location>
</feature>
<dbReference type="KEGG" id="mgl:MGL_3599"/>
<feature type="region of interest" description="Disordered" evidence="1">
    <location>
        <begin position="1"/>
        <end position="57"/>
    </location>
</feature>
<feature type="compositionally biased region" description="Low complexity" evidence="1">
    <location>
        <begin position="1338"/>
        <end position="1348"/>
    </location>
</feature>
<evidence type="ECO:0000313" key="4">
    <source>
        <dbReference type="Proteomes" id="UP000008837"/>
    </source>
</evidence>
<keyword evidence="4" id="KW-1185">Reference proteome</keyword>
<feature type="region of interest" description="Disordered" evidence="1">
    <location>
        <begin position="608"/>
        <end position="723"/>
    </location>
</feature>
<feature type="compositionally biased region" description="Polar residues" evidence="1">
    <location>
        <begin position="234"/>
        <end position="275"/>
    </location>
</feature>
<dbReference type="SMART" id="SM01014">
    <property type="entry name" value="ARID"/>
    <property type="match status" value="1"/>
</dbReference>
<dbReference type="OrthoDB" id="1938591at2759"/>
<feature type="region of interest" description="Disordered" evidence="1">
    <location>
        <begin position="1327"/>
        <end position="1356"/>
    </location>
</feature>
<proteinExistence type="predicted"/>
<protein>
    <recommendedName>
        <fullName evidence="2">ARID domain-containing protein</fullName>
    </recommendedName>
</protein>
<dbReference type="EMBL" id="AAYY01000014">
    <property type="protein sequence ID" value="EDP41918.1"/>
    <property type="molecule type" value="Genomic_DNA"/>
</dbReference>
<dbReference type="OMA" id="EINESHY"/>
<feature type="compositionally biased region" description="Polar residues" evidence="1">
    <location>
        <begin position="608"/>
        <end position="636"/>
    </location>
</feature>
<dbReference type="InterPro" id="IPR001606">
    <property type="entry name" value="ARID_dom"/>
</dbReference>
<name>A8QA40_MALGO</name>
<feature type="compositionally biased region" description="Polar residues" evidence="1">
    <location>
        <begin position="1328"/>
        <end position="1337"/>
    </location>
</feature>
<gene>
    <name evidence="3" type="ORF">MGL_3599</name>
</gene>
<dbReference type="STRING" id="425265.A8QA40"/>
<evidence type="ECO:0000256" key="1">
    <source>
        <dbReference type="SAM" id="MobiDB-lite"/>
    </source>
</evidence>
<dbReference type="Proteomes" id="UP000008837">
    <property type="component" value="Unassembled WGS sequence"/>
</dbReference>
<organism evidence="3 4">
    <name type="scientific">Malassezia globosa (strain ATCC MYA-4612 / CBS 7966)</name>
    <name type="common">Dandruff-associated fungus</name>
    <dbReference type="NCBI Taxonomy" id="425265"/>
    <lineage>
        <taxon>Eukaryota</taxon>
        <taxon>Fungi</taxon>
        <taxon>Dikarya</taxon>
        <taxon>Basidiomycota</taxon>
        <taxon>Ustilaginomycotina</taxon>
        <taxon>Malasseziomycetes</taxon>
        <taxon>Malasseziales</taxon>
        <taxon>Malasseziaceae</taxon>
        <taxon>Malassezia</taxon>
    </lineage>
</organism>
<dbReference type="GO" id="GO:0003677">
    <property type="term" value="F:DNA binding"/>
    <property type="evidence" value="ECO:0007669"/>
    <property type="project" value="InterPro"/>
</dbReference>
<feature type="compositionally biased region" description="Polar residues" evidence="1">
    <location>
        <begin position="287"/>
        <end position="297"/>
    </location>
</feature>
<dbReference type="InterPro" id="IPR036431">
    <property type="entry name" value="ARID_dom_sf"/>
</dbReference>